<dbReference type="InterPro" id="IPR000210">
    <property type="entry name" value="BTB/POZ_dom"/>
</dbReference>
<reference evidence="2 3" key="1">
    <citation type="journal article" date="2011" name="J. Gen. Appl. Microbiol.">
        <title>Draft genome sequencing of the enigmatic yeast Saitoella complicata.</title>
        <authorList>
            <person name="Nishida H."/>
            <person name="Hamamoto M."/>
            <person name="Sugiyama J."/>
        </authorList>
    </citation>
    <scope>NUCLEOTIDE SEQUENCE [LARGE SCALE GENOMIC DNA]</scope>
    <source>
        <strain evidence="2 3">NRRL Y-17804</strain>
    </source>
</reference>
<sequence>MSQIVHLDVGGTSFKTTYETLTFHNASNSFFPRLLHFSTDENFGSANSAIFIDRDPERFKVVLNYLRSGELQLPPHCTASAIASEADFFAIDGLKKEATALASPIGSAGASDVVDFATLHQQELWIIQTREDTPHNYIERKCLLRHPVFPSHSLFTISPTTGFSWVNSEYVYYHIKDSINWADSKDWHSTRPDVFHYEGLSAVDEEGWCWHWQGGQKLGLRYEGEENLNIRVAVMQRGKRMPHLTTGMDAPPRPLEF</sequence>
<organism evidence="2 3">
    <name type="scientific">Saitoella complicata (strain BCRC 22490 / CBS 7301 / JCM 7358 / NBRC 10748 / NRRL Y-17804)</name>
    <dbReference type="NCBI Taxonomy" id="698492"/>
    <lineage>
        <taxon>Eukaryota</taxon>
        <taxon>Fungi</taxon>
        <taxon>Dikarya</taxon>
        <taxon>Ascomycota</taxon>
        <taxon>Taphrinomycotina</taxon>
        <taxon>Taphrinomycotina incertae sedis</taxon>
        <taxon>Saitoella</taxon>
    </lineage>
</organism>
<dbReference type="GO" id="GO:0051260">
    <property type="term" value="P:protein homooligomerization"/>
    <property type="evidence" value="ECO:0007669"/>
    <property type="project" value="InterPro"/>
</dbReference>
<protein>
    <recommendedName>
        <fullName evidence="1">BTB domain-containing protein</fullName>
    </recommendedName>
</protein>
<evidence type="ECO:0000313" key="3">
    <source>
        <dbReference type="Proteomes" id="UP000033140"/>
    </source>
</evidence>
<dbReference type="SUPFAM" id="SSF54695">
    <property type="entry name" value="POZ domain"/>
    <property type="match status" value="1"/>
</dbReference>
<dbReference type="InterPro" id="IPR011333">
    <property type="entry name" value="SKP1/BTB/POZ_sf"/>
</dbReference>
<dbReference type="PROSITE" id="PS50097">
    <property type="entry name" value="BTB"/>
    <property type="match status" value="1"/>
</dbReference>
<dbReference type="Proteomes" id="UP000033140">
    <property type="component" value="Unassembled WGS sequence"/>
</dbReference>
<dbReference type="Gene3D" id="3.30.710.10">
    <property type="entry name" value="Potassium Channel Kv1.1, Chain A"/>
    <property type="match status" value="1"/>
</dbReference>
<dbReference type="RefSeq" id="XP_019021596.1">
    <property type="nucleotide sequence ID" value="XM_019167031.1"/>
</dbReference>
<reference evidence="2 3" key="3">
    <citation type="journal article" date="2015" name="Genome Announc.">
        <title>Draft Genome Sequence of the Archiascomycetous Yeast Saitoella complicata.</title>
        <authorList>
            <person name="Yamauchi K."/>
            <person name="Kondo S."/>
            <person name="Hamamoto M."/>
            <person name="Takahashi Y."/>
            <person name="Ogura Y."/>
            <person name="Hayashi T."/>
            <person name="Nishida H."/>
        </authorList>
    </citation>
    <scope>NUCLEOTIDE SEQUENCE [LARGE SCALE GENOMIC DNA]</scope>
    <source>
        <strain evidence="2 3">NRRL Y-17804</strain>
    </source>
</reference>
<reference evidence="2 3" key="2">
    <citation type="journal article" date="2014" name="J. Gen. Appl. Microbiol.">
        <title>The early diverging ascomycetous budding yeast Saitoella complicata has three histone deacetylases belonging to the Clr6, Hos2, and Rpd3 lineages.</title>
        <authorList>
            <person name="Nishida H."/>
            <person name="Matsumoto T."/>
            <person name="Kondo S."/>
            <person name="Hamamoto M."/>
            <person name="Yoshikawa H."/>
        </authorList>
    </citation>
    <scope>NUCLEOTIDE SEQUENCE [LARGE SCALE GENOMIC DNA]</scope>
    <source>
        <strain evidence="2 3">NRRL Y-17804</strain>
    </source>
</reference>
<evidence type="ECO:0000259" key="1">
    <source>
        <dbReference type="PROSITE" id="PS50097"/>
    </source>
</evidence>
<dbReference type="STRING" id="698492.A0A0E9NLH1"/>
<dbReference type="OrthoDB" id="2414723at2759"/>
<dbReference type="Pfam" id="PF02214">
    <property type="entry name" value="BTB_2"/>
    <property type="match status" value="1"/>
</dbReference>
<dbReference type="SMART" id="SM00225">
    <property type="entry name" value="BTB"/>
    <property type="match status" value="1"/>
</dbReference>
<dbReference type="PANTHER" id="PTHR14499:SF136">
    <property type="entry name" value="GH08630P"/>
    <property type="match status" value="1"/>
</dbReference>
<dbReference type="PANTHER" id="PTHR14499">
    <property type="entry name" value="POTASSIUM CHANNEL TETRAMERIZATION DOMAIN-CONTAINING"/>
    <property type="match status" value="1"/>
</dbReference>
<evidence type="ECO:0000313" key="2">
    <source>
        <dbReference type="EMBL" id="GAO50260.1"/>
    </source>
</evidence>
<feature type="domain" description="BTB" evidence="1">
    <location>
        <begin position="3"/>
        <end position="75"/>
    </location>
</feature>
<dbReference type="EMBL" id="BACD03000031">
    <property type="protein sequence ID" value="GAO50260.1"/>
    <property type="molecule type" value="Genomic_DNA"/>
</dbReference>
<proteinExistence type="predicted"/>
<dbReference type="CDD" id="cd18316">
    <property type="entry name" value="BTB_POZ_KCTD-like"/>
    <property type="match status" value="1"/>
</dbReference>
<comment type="caution">
    <text evidence="2">The sequence shown here is derived from an EMBL/GenBank/DDBJ whole genome shotgun (WGS) entry which is preliminary data.</text>
</comment>
<name>A0A0E9NLH1_SAICN</name>
<dbReference type="AlphaFoldDB" id="A0A0E9NLH1"/>
<gene>
    <name evidence="2" type="ORF">G7K_4392-t1</name>
</gene>
<keyword evidence="3" id="KW-1185">Reference proteome</keyword>
<dbReference type="InterPro" id="IPR003131">
    <property type="entry name" value="T1-type_BTB"/>
</dbReference>
<accession>A0A0E9NLH1</accession>